<keyword evidence="2" id="KW-1185">Reference proteome</keyword>
<dbReference type="RefSeq" id="WP_158399358.1">
    <property type="nucleotide sequence ID" value="NZ_CABHMY010000133.1"/>
</dbReference>
<dbReference type="EMBL" id="CABHMY010000133">
    <property type="protein sequence ID" value="VUX16715.1"/>
    <property type="molecule type" value="Genomic_DNA"/>
</dbReference>
<evidence type="ECO:0000313" key="1">
    <source>
        <dbReference type="EMBL" id="VUX16715.1"/>
    </source>
</evidence>
<evidence type="ECO:0000313" key="2">
    <source>
        <dbReference type="Proteomes" id="UP000406184"/>
    </source>
</evidence>
<reference evidence="1 2" key="1">
    <citation type="submission" date="2019-07" db="EMBL/GenBank/DDBJ databases">
        <authorList>
            <person name="Hibberd C M."/>
            <person name="Gehrig L. J."/>
            <person name="Chang H.-W."/>
            <person name="Venkatesh S."/>
        </authorList>
    </citation>
    <scope>NUCLEOTIDE SEQUENCE [LARGE SCALE GENOMIC DNA]</scope>
    <source>
        <strain evidence="1">Faecalibacterium_prausnitzii_JG_BgPS064</strain>
    </source>
</reference>
<gene>
    <name evidence="1" type="ORF">FPPS064S07_01214</name>
</gene>
<protein>
    <submittedName>
        <fullName evidence="1">Uncharacterized protein</fullName>
    </submittedName>
</protein>
<accession>A0A564UB12</accession>
<proteinExistence type="predicted"/>
<dbReference type="Proteomes" id="UP000406184">
    <property type="component" value="Unassembled WGS sequence"/>
</dbReference>
<dbReference type="AlphaFoldDB" id="A0A564UB12"/>
<organism evidence="1 2">
    <name type="scientific">Faecalibacterium prausnitzii</name>
    <dbReference type="NCBI Taxonomy" id="853"/>
    <lineage>
        <taxon>Bacteria</taxon>
        <taxon>Bacillati</taxon>
        <taxon>Bacillota</taxon>
        <taxon>Clostridia</taxon>
        <taxon>Eubacteriales</taxon>
        <taxon>Oscillospiraceae</taxon>
        <taxon>Faecalibacterium</taxon>
    </lineage>
</organism>
<name>A0A564UB12_9FIRM</name>
<sequence>MVNGKTVEATLTDILSPYISATSAVTFQAADVTDVKTPFMEALNLTNSRITFDNNTQSIDPASVTSMKIAVTHKTVNGRTYALAVMIAES</sequence>